<keyword evidence="6" id="KW-0418">Kinase</keyword>
<dbReference type="InterPro" id="IPR005467">
    <property type="entry name" value="His_kinase_dom"/>
</dbReference>
<dbReference type="InterPro" id="IPR029016">
    <property type="entry name" value="GAF-like_dom_sf"/>
</dbReference>
<keyword evidence="7" id="KW-0067">ATP-binding</keyword>
<evidence type="ECO:0000259" key="10">
    <source>
        <dbReference type="PROSITE" id="PS50006"/>
    </source>
</evidence>
<evidence type="ECO:0000256" key="8">
    <source>
        <dbReference type="ARBA" id="ARBA00023012"/>
    </source>
</evidence>
<dbReference type="Pfam" id="PF01590">
    <property type="entry name" value="GAF"/>
    <property type="match status" value="1"/>
</dbReference>
<dbReference type="CDD" id="cd00075">
    <property type="entry name" value="HATPase"/>
    <property type="match status" value="1"/>
</dbReference>
<dbReference type="EMBL" id="CP036275">
    <property type="protein sequence ID" value="QDU38840.1"/>
    <property type="molecule type" value="Genomic_DNA"/>
</dbReference>
<dbReference type="PANTHER" id="PTHR43065:SF10">
    <property type="entry name" value="PEROXIDE STRESS-ACTIVATED HISTIDINE KINASE MAK3"/>
    <property type="match status" value="1"/>
</dbReference>
<dbReference type="Gene3D" id="2.60.200.20">
    <property type="match status" value="1"/>
</dbReference>
<organism evidence="12 13">
    <name type="scientific">Maioricimonas rarisocia</name>
    <dbReference type="NCBI Taxonomy" id="2528026"/>
    <lineage>
        <taxon>Bacteria</taxon>
        <taxon>Pseudomonadati</taxon>
        <taxon>Planctomycetota</taxon>
        <taxon>Planctomycetia</taxon>
        <taxon>Planctomycetales</taxon>
        <taxon>Planctomycetaceae</taxon>
        <taxon>Maioricimonas</taxon>
    </lineage>
</organism>
<proteinExistence type="predicted"/>
<comment type="catalytic activity">
    <reaction evidence="1">
        <text>ATP + protein L-histidine = ADP + protein N-phospho-L-histidine.</text>
        <dbReference type="EC" id="2.7.13.3"/>
    </reaction>
</comment>
<keyword evidence="5" id="KW-0547">Nucleotide-binding</keyword>
<dbReference type="Gene3D" id="3.30.565.10">
    <property type="entry name" value="Histidine kinase-like ATPase, C-terminal domain"/>
    <property type="match status" value="1"/>
</dbReference>
<accession>A0A517Z8M2</accession>
<evidence type="ECO:0000256" key="3">
    <source>
        <dbReference type="ARBA" id="ARBA00022553"/>
    </source>
</evidence>
<dbReference type="InterPro" id="IPR003661">
    <property type="entry name" value="HisK_dim/P_dom"/>
</dbReference>
<dbReference type="GO" id="GO:0000155">
    <property type="term" value="F:phosphorelay sensor kinase activity"/>
    <property type="evidence" value="ECO:0007669"/>
    <property type="project" value="InterPro"/>
</dbReference>
<dbReference type="SUPFAM" id="SSF47384">
    <property type="entry name" value="Homodimeric domain of signal transducing histidine kinase"/>
    <property type="match status" value="1"/>
</dbReference>
<evidence type="ECO:0000256" key="2">
    <source>
        <dbReference type="ARBA" id="ARBA00012438"/>
    </source>
</evidence>
<dbReference type="CDD" id="cd00060">
    <property type="entry name" value="FHA"/>
    <property type="match status" value="1"/>
</dbReference>
<keyword evidence="3" id="KW-0597">Phosphoprotein</keyword>
<dbReference type="InterPro" id="IPR036097">
    <property type="entry name" value="HisK_dim/P_sf"/>
</dbReference>
<feature type="compositionally biased region" description="Polar residues" evidence="9">
    <location>
        <begin position="569"/>
        <end position="581"/>
    </location>
</feature>
<dbReference type="SUPFAM" id="SSF55781">
    <property type="entry name" value="GAF domain-like"/>
    <property type="match status" value="1"/>
</dbReference>
<keyword evidence="4 12" id="KW-0808">Transferase</keyword>
<name>A0A517Z8M2_9PLAN</name>
<evidence type="ECO:0000256" key="6">
    <source>
        <dbReference type="ARBA" id="ARBA00022777"/>
    </source>
</evidence>
<dbReference type="InterPro" id="IPR008984">
    <property type="entry name" value="SMAD_FHA_dom_sf"/>
</dbReference>
<dbReference type="SMART" id="SM00240">
    <property type="entry name" value="FHA"/>
    <property type="match status" value="1"/>
</dbReference>
<dbReference type="SUPFAM" id="SSF49879">
    <property type="entry name" value="SMAD/FHA domain"/>
    <property type="match status" value="1"/>
</dbReference>
<dbReference type="InterPro" id="IPR004358">
    <property type="entry name" value="Sig_transdc_His_kin-like_C"/>
</dbReference>
<gene>
    <name evidence="12" type="primary">zraS_2</name>
    <name evidence="12" type="ORF">Mal4_31700</name>
</gene>
<dbReference type="InterPro" id="IPR036890">
    <property type="entry name" value="HATPase_C_sf"/>
</dbReference>
<dbReference type="InterPro" id="IPR003018">
    <property type="entry name" value="GAF"/>
</dbReference>
<dbReference type="PROSITE" id="PS50109">
    <property type="entry name" value="HIS_KIN"/>
    <property type="match status" value="1"/>
</dbReference>
<dbReference type="KEGG" id="mri:Mal4_31700"/>
<dbReference type="Pfam" id="PF00512">
    <property type="entry name" value="HisKA"/>
    <property type="match status" value="1"/>
</dbReference>
<feature type="domain" description="Histidine kinase" evidence="11">
    <location>
        <begin position="346"/>
        <end position="560"/>
    </location>
</feature>
<dbReference type="AlphaFoldDB" id="A0A517Z8M2"/>
<dbReference type="Pfam" id="PF02518">
    <property type="entry name" value="HATPase_c"/>
    <property type="match status" value="1"/>
</dbReference>
<evidence type="ECO:0000256" key="1">
    <source>
        <dbReference type="ARBA" id="ARBA00000085"/>
    </source>
</evidence>
<reference evidence="12 13" key="1">
    <citation type="submission" date="2019-02" db="EMBL/GenBank/DDBJ databases">
        <title>Deep-cultivation of Planctomycetes and their phenomic and genomic characterization uncovers novel biology.</title>
        <authorList>
            <person name="Wiegand S."/>
            <person name="Jogler M."/>
            <person name="Boedeker C."/>
            <person name="Pinto D."/>
            <person name="Vollmers J."/>
            <person name="Rivas-Marin E."/>
            <person name="Kohn T."/>
            <person name="Peeters S.H."/>
            <person name="Heuer A."/>
            <person name="Rast P."/>
            <person name="Oberbeckmann S."/>
            <person name="Bunk B."/>
            <person name="Jeske O."/>
            <person name="Meyerdierks A."/>
            <person name="Storesund J.E."/>
            <person name="Kallscheuer N."/>
            <person name="Luecker S."/>
            <person name="Lage O.M."/>
            <person name="Pohl T."/>
            <person name="Merkel B.J."/>
            <person name="Hornburger P."/>
            <person name="Mueller R.-W."/>
            <person name="Bruemmer F."/>
            <person name="Labrenz M."/>
            <person name="Spormann A.M."/>
            <person name="Op den Camp H."/>
            <person name="Overmann J."/>
            <person name="Amann R."/>
            <person name="Jetten M.S.M."/>
            <person name="Mascher T."/>
            <person name="Medema M.H."/>
            <person name="Devos D.P."/>
            <person name="Kaster A.-K."/>
            <person name="Ovreas L."/>
            <person name="Rohde M."/>
            <person name="Galperin M.Y."/>
            <person name="Jogler C."/>
        </authorList>
    </citation>
    <scope>NUCLEOTIDE SEQUENCE [LARGE SCALE GENOMIC DNA]</scope>
    <source>
        <strain evidence="12 13">Mal4</strain>
    </source>
</reference>
<feature type="domain" description="FHA" evidence="10">
    <location>
        <begin position="31"/>
        <end position="80"/>
    </location>
</feature>
<dbReference type="EC" id="2.7.13.3" evidence="2"/>
<dbReference type="PANTHER" id="PTHR43065">
    <property type="entry name" value="SENSOR HISTIDINE KINASE"/>
    <property type="match status" value="1"/>
</dbReference>
<protein>
    <recommendedName>
        <fullName evidence="2">histidine kinase</fullName>
        <ecNumber evidence="2">2.7.13.3</ecNumber>
    </recommendedName>
</protein>
<keyword evidence="13" id="KW-1185">Reference proteome</keyword>
<dbReference type="CDD" id="cd00082">
    <property type="entry name" value="HisKA"/>
    <property type="match status" value="1"/>
</dbReference>
<dbReference type="SMART" id="SM00065">
    <property type="entry name" value="GAF"/>
    <property type="match status" value="1"/>
</dbReference>
<dbReference type="OrthoDB" id="9765274at2"/>
<evidence type="ECO:0000256" key="4">
    <source>
        <dbReference type="ARBA" id="ARBA00022679"/>
    </source>
</evidence>
<evidence type="ECO:0000256" key="5">
    <source>
        <dbReference type="ARBA" id="ARBA00022741"/>
    </source>
</evidence>
<dbReference type="SMART" id="SM00388">
    <property type="entry name" value="HisKA"/>
    <property type="match status" value="1"/>
</dbReference>
<dbReference type="Gene3D" id="3.30.450.40">
    <property type="match status" value="1"/>
</dbReference>
<dbReference type="GO" id="GO:0005524">
    <property type="term" value="F:ATP binding"/>
    <property type="evidence" value="ECO:0007669"/>
    <property type="project" value="UniProtKB-KW"/>
</dbReference>
<keyword evidence="8" id="KW-0902">Two-component regulatory system</keyword>
<evidence type="ECO:0000313" key="12">
    <source>
        <dbReference type="EMBL" id="QDU38840.1"/>
    </source>
</evidence>
<dbReference type="Pfam" id="PF00498">
    <property type="entry name" value="FHA"/>
    <property type="match status" value="1"/>
</dbReference>
<evidence type="ECO:0000259" key="11">
    <source>
        <dbReference type="PROSITE" id="PS50109"/>
    </source>
</evidence>
<dbReference type="Gene3D" id="1.10.287.130">
    <property type="match status" value="1"/>
</dbReference>
<dbReference type="InterPro" id="IPR003594">
    <property type="entry name" value="HATPase_dom"/>
</dbReference>
<feature type="region of interest" description="Disordered" evidence="9">
    <location>
        <begin position="553"/>
        <end position="581"/>
    </location>
</feature>
<sequence>MGTDVTGSRTTLLVLQGADQGIRFEIGGDVVTIGRGAQNDVRILDTEVSRRHATLQLRGGGYGIVDAGSSNGTFVNGRPTEGQQLKNGDQIQIGRTVLLFTQTSIEDPSHVASRVNLVATIDEVERSQIVGSVGRDAGQALAESASAGYSQVRTPGTPLDVLYQITEEAVRPNHSMDQVLQRILDLTLQAVGADRGCMLVADNRTDRIEPRVLSFRPGVASDQTMPVSTSIVEYVIQHGHGVRTSDARRDERFDPGHSILQSGIREAMCVPMQGRYELMGIIYVDTTTPNVSLDAEPGNPHRFGEDLLALLSAIGRQSALAVEINRYQQALVSAERLAAVGQTIATLSHHIKNILQGIRGGSYLIDMGLQDENNELVRKGWDIVDRNQERIYHLVMDMLTFSKERQPALARGNVNETVREVCELMQGRARECHVTLQLSLDEQLPQSQFDGEGIHRAVLNILTNAIDALDGRDDGRVVISTGLDEATSHVFVEIADNGPGIAEAELPRLFNIFESSKGSRGTGLGLAVSQKILREHGGEITAKSRLGEGATFRLEWPAAEDDQDDSHDVTGQTESQTRSPG</sequence>
<dbReference type="SMART" id="SM00387">
    <property type="entry name" value="HATPase_c"/>
    <property type="match status" value="1"/>
</dbReference>
<evidence type="ECO:0000256" key="7">
    <source>
        <dbReference type="ARBA" id="ARBA00022840"/>
    </source>
</evidence>
<dbReference type="SUPFAM" id="SSF55874">
    <property type="entry name" value="ATPase domain of HSP90 chaperone/DNA topoisomerase II/histidine kinase"/>
    <property type="match status" value="1"/>
</dbReference>
<evidence type="ECO:0000313" key="13">
    <source>
        <dbReference type="Proteomes" id="UP000320496"/>
    </source>
</evidence>
<dbReference type="InterPro" id="IPR000253">
    <property type="entry name" value="FHA_dom"/>
</dbReference>
<dbReference type="PROSITE" id="PS50006">
    <property type="entry name" value="FHA_DOMAIN"/>
    <property type="match status" value="1"/>
</dbReference>
<dbReference type="PRINTS" id="PR00344">
    <property type="entry name" value="BCTRLSENSOR"/>
</dbReference>
<dbReference type="Proteomes" id="UP000320496">
    <property type="component" value="Chromosome"/>
</dbReference>
<evidence type="ECO:0000256" key="9">
    <source>
        <dbReference type="SAM" id="MobiDB-lite"/>
    </source>
</evidence>